<protein>
    <recommendedName>
        <fullName evidence="1">Retrotransposon Copia-like N-terminal domain-containing protein</fullName>
    </recommendedName>
</protein>
<dbReference type="RefSeq" id="XP_056697823.1">
    <property type="nucleotide sequence ID" value="XM_056841845.1"/>
</dbReference>
<organism evidence="2 3">
    <name type="scientific">Spinacia oleracea</name>
    <name type="common">Spinach</name>
    <dbReference type="NCBI Taxonomy" id="3562"/>
    <lineage>
        <taxon>Eukaryota</taxon>
        <taxon>Viridiplantae</taxon>
        <taxon>Streptophyta</taxon>
        <taxon>Embryophyta</taxon>
        <taxon>Tracheophyta</taxon>
        <taxon>Spermatophyta</taxon>
        <taxon>Magnoliopsida</taxon>
        <taxon>eudicotyledons</taxon>
        <taxon>Gunneridae</taxon>
        <taxon>Pentapetalae</taxon>
        <taxon>Caryophyllales</taxon>
        <taxon>Chenopodiaceae</taxon>
        <taxon>Chenopodioideae</taxon>
        <taxon>Anserineae</taxon>
        <taxon>Spinacia</taxon>
    </lineage>
</organism>
<name>A0ABM3RQC5_SPIOL</name>
<dbReference type="Pfam" id="PF14244">
    <property type="entry name" value="Retrotran_gag_3"/>
    <property type="match status" value="1"/>
</dbReference>
<dbReference type="PANTHER" id="PTHR37610:SF6">
    <property type="entry name" value="GAG-POLYPEPTIDE OF LTR COPIA-TYPE-RELATED"/>
    <property type="match status" value="1"/>
</dbReference>
<sequence length="266" mass="30428">MTTIETTSPLYLHPSDGSNSITVEKLQGSSNYRSWRRSMEIPLGAKRKLGFVTGVVKRDASDTVKQDHWDTCNSMVISWIMFSVSEPIKKYIMFVTDSATIWKQLEQRYTVSNGSRKYKICKDIYETKQQGKLISVYYTEMRALWEELEALNMYPPITTMTPEINAFIGALHQQQEEKKLFQFLNGLDDGYNPRRSQLLIMTPIPKVDSACSCLQQEESQRDIHRPIKEESKVIAMYSKGSEIVCTQCAKLSVPNLDTQGTLAGLW</sequence>
<evidence type="ECO:0000313" key="2">
    <source>
        <dbReference type="Proteomes" id="UP000813463"/>
    </source>
</evidence>
<evidence type="ECO:0000313" key="3">
    <source>
        <dbReference type="RefSeq" id="XP_056697823.1"/>
    </source>
</evidence>
<proteinExistence type="predicted"/>
<dbReference type="GeneID" id="130471610"/>
<keyword evidence="2" id="KW-1185">Reference proteome</keyword>
<reference evidence="2" key="1">
    <citation type="journal article" date="2021" name="Nat. Commun.">
        <title>Genomic analyses provide insights into spinach domestication and the genetic basis of agronomic traits.</title>
        <authorList>
            <person name="Cai X."/>
            <person name="Sun X."/>
            <person name="Xu C."/>
            <person name="Sun H."/>
            <person name="Wang X."/>
            <person name="Ge C."/>
            <person name="Zhang Z."/>
            <person name="Wang Q."/>
            <person name="Fei Z."/>
            <person name="Jiao C."/>
            <person name="Wang Q."/>
        </authorList>
    </citation>
    <scope>NUCLEOTIDE SEQUENCE [LARGE SCALE GENOMIC DNA]</scope>
    <source>
        <strain evidence="2">cv. Varoflay</strain>
    </source>
</reference>
<dbReference type="PANTHER" id="PTHR37610">
    <property type="entry name" value="CCHC-TYPE DOMAIN-CONTAINING PROTEIN"/>
    <property type="match status" value="1"/>
</dbReference>
<dbReference type="Proteomes" id="UP000813463">
    <property type="component" value="Chromosome 4"/>
</dbReference>
<accession>A0ABM3RQC5</accession>
<feature type="domain" description="Retrotransposon Copia-like N-terminal" evidence="1">
    <location>
        <begin position="13"/>
        <end position="57"/>
    </location>
</feature>
<gene>
    <name evidence="3" type="primary">LOC130471610</name>
</gene>
<dbReference type="InterPro" id="IPR029472">
    <property type="entry name" value="Copia-like_N"/>
</dbReference>
<evidence type="ECO:0000259" key="1">
    <source>
        <dbReference type="Pfam" id="PF14244"/>
    </source>
</evidence>
<reference evidence="3" key="2">
    <citation type="submission" date="2025-08" db="UniProtKB">
        <authorList>
            <consortium name="RefSeq"/>
        </authorList>
    </citation>
    <scope>IDENTIFICATION</scope>
    <source>
        <tissue evidence="3">Leaf</tissue>
    </source>
</reference>